<comment type="similarity">
    <text evidence="1 2">Belongs to the phospholipid scramblase family.</text>
</comment>
<evidence type="ECO:0000256" key="1">
    <source>
        <dbReference type="ARBA" id="ARBA00005350"/>
    </source>
</evidence>
<sequence length="276" mass="31122">MANNATVIGQAVEEAPEQMTMGDGVMVFQKTSQCCRCCCLQPNIHWTLHDYVENWGVSDQLPVMASMWESSPYVGRCCSYCYPGFRKTTWEVRGGASETGPVLFKHEKNWTMPSCFLLWLSDSGPVRLPCCCCLPYVETVDNQGRLLGRSQYICDGCLFVPKYDLLDKDGNRLYRVRPDTCVAGCCIKCKCCDGQKKGKCCRVPFLVRKPDPPYEPVGDAQITDLWAGAMNECCTNREMYQVKFPQDLSQKDPEAVKKSLIGMTLLVDITFNEQDE</sequence>
<evidence type="ECO:0000256" key="2">
    <source>
        <dbReference type="RuleBase" id="RU363116"/>
    </source>
</evidence>
<evidence type="ECO:0000313" key="3">
    <source>
        <dbReference type="EMBL" id="CAD9374484.1"/>
    </source>
</evidence>
<protein>
    <recommendedName>
        <fullName evidence="2">Phospholipid scramblase</fullName>
    </recommendedName>
</protein>
<dbReference type="Pfam" id="PF03803">
    <property type="entry name" value="Scramblase"/>
    <property type="match status" value="1"/>
</dbReference>
<name>A0A7S2F655_9DINO</name>
<organism evidence="3">
    <name type="scientific">Alexandrium andersonii</name>
    <dbReference type="NCBI Taxonomy" id="327968"/>
    <lineage>
        <taxon>Eukaryota</taxon>
        <taxon>Sar</taxon>
        <taxon>Alveolata</taxon>
        <taxon>Dinophyceae</taxon>
        <taxon>Gonyaulacales</taxon>
        <taxon>Pyrocystaceae</taxon>
        <taxon>Alexandrium</taxon>
    </lineage>
</organism>
<dbReference type="EMBL" id="HBGQ01011836">
    <property type="protein sequence ID" value="CAD9374484.1"/>
    <property type="molecule type" value="Transcribed_RNA"/>
</dbReference>
<dbReference type="InterPro" id="IPR005552">
    <property type="entry name" value="Scramblase"/>
</dbReference>
<gene>
    <name evidence="3" type="ORF">AAND1436_LOCUS5787</name>
</gene>
<accession>A0A7S2F655</accession>
<dbReference type="AlphaFoldDB" id="A0A7S2F655"/>
<proteinExistence type="inferred from homology"/>
<reference evidence="3" key="1">
    <citation type="submission" date="2021-01" db="EMBL/GenBank/DDBJ databases">
        <authorList>
            <person name="Corre E."/>
            <person name="Pelletier E."/>
            <person name="Niang G."/>
            <person name="Scheremetjew M."/>
            <person name="Finn R."/>
            <person name="Kale V."/>
            <person name="Holt S."/>
            <person name="Cochrane G."/>
            <person name="Meng A."/>
            <person name="Brown T."/>
            <person name="Cohen L."/>
        </authorList>
    </citation>
    <scope>NUCLEOTIDE SEQUENCE</scope>
    <source>
        <strain evidence="3">CCMP2222</strain>
    </source>
</reference>
<dbReference type="GO" id="GO:0017128">
    <property type="term" value="F:phospholipid scramblase activity"/>
    <property type="evidence" value="ECO:0007669"/>
    <property type="project" value="InterPro"/>
</dbReference>